<evidence type="ECO:0000256" key="7">
    <source>
        <dbReference type="ARBA" id="ARBA00047968"/>
    </source>
</evidence>
<comment type="catalytic activity">
    <reaction evidence="8">
        <text>[protein-PII]-L-tyrosine + UTP = [protein-PII]-uridylyl-L-tyrosine + diphosphate</text>
        <dbReference type="Rhea" id="RHEA:13673"/>
        <dbReference type="Rhea" id="RHEA-COMP:12147"/>
        <dbReference type="Rhea" id="RHEA-COMP:12148"/>
        <dbReference type="ChEBI" id="CHEBI:33019"/>
        <dbReference type="ChEBI" id="CHEBI:46398"/>
        <dbReference type="ChEBI" id="CHEBI:46858"/>
        <dbReference type="ChEBI" id="CHEBI:90602"/>
        <dbReference type="EC" id="2.7.7.59"/>
    </reaction>
</comment>
<dbReference type="SMART" id="SM00471">
    <property type="entry name" value="HDc"/>
    <property type="match status" value="1"/>
</dbReference>
<keyword evidence="5 8" id="KW-0460">Magnesium</keyword>
<gene>
    <name evidence="8" type="primary">glnD</name>
    <name evidence="11" type="ORF">ATO7_08377</name>
</gene>
<keyword evidence="12" id="KW-1185">Reference proteome</keyword>
<dbReference type="PANTHER" id="PTHR47320">
    <property type="entry name" value="BIFUNCTIONAL URIDYLYLTRANSFERASE/URIDYLYL-REMOVING ENZYME"/>
    <property type="match status" value="1"/>
</dbReference>
<dbReference type="InterPro" id="IPR045865">
    <property type="entry name" value="ACT-like_dom_sf"/>
</dbReference>
<dbReference type="GO" id="GO:0008773">
    <property type="term" value="F:[protein-PII] uridylyltransferase activity"/>
    <property type="evidence" value="ECO:0007669"/>
    <property type="project" value="UniProtKB-UniRule"/>
</dbReference>
<dbReference type="EC" id="3.1.4.-" evidence="8"/>
<dbReference type="EMBL" id="AQQV01000002">
    <property type="protein sequence ID" value="ORE87041.1"/>
    <property type="molecule type" value="Genomic_DNA"/>
</dbReference>
<dbReference type="NCBIfam" id="TIGR01693">
    <property type="entry name" value="UTase_glnD"/>
    <property type="match status" value="1"/>
</dbReference>
<dbReference type="Gene3D" id="1.10.3090.10">
    <property type="entry name" value="cca-adding enzyme, domain 2"/>
    <property type="match status" value="1"/>
</dbReference>
<dbReference type="Proteomes" id="UP000192342">
    <property type="component" value="Unassembled WGS sequence"/>
</dbReference>
<feature type="domain" description="ACT" evidence="9">
    <location>
        <begin position="702"/>
        <end position="783"/>
    </location>
</feature>
<dbReference type="PANTHER" id="PTHR47320:SF1">
    <property type="entry name" value="BIFUNCTIONAL URIDYLYLTRANSFERASE_URIDYLYL-REMOVING ENZYME"/>
    <property type="match status" value="1"/>
</dbReference>
<evidence type="ECO:0000259" key="10">
    <source>
        <dbReference type="PROSITE" id="PS51831"/>
    </source>
</evidence>
<dbReference type="Pfam" id="PF08335">
    <property type="entry name" value="GlnD_UR_UTase"/>
    <property type="match status" value="1"/>
</dbReference>
<keyword evidence="6 8" id="KW-0511">Multifunctional enzyme</keyword>
<keyword evidence="3" id="KW-0677">Repeat</keyword>
<dbReference type="InterPro" id="IPR002934">
    <property type="entry name" value="Polymerase_NTP_transf_dom"/>
</dbReference>
<comment type="activity regulation">
    <text evidence="8">Uridylyltransferase (UTase) activity is inhibited by glutamine, while glutamine activates uridylyl-removing (UR) activity.</text>
</comment>
<keyword evidence="4 8" id="KW-0378">Hydrolase</keyword>
<dbReference type="SUPFAM" id="SSF81593">
    <property type="entry name" value="Nucleotidyltransferase substrate binding subunit/domain"/>
    <property type="match status" value="1"/>
</dbReference>
<dbReference type="InterPro" id="IPR006674">
    <property type="entry name" value="HD_domain"/>
</dbReference>
<dbReference type="RefSeq" id="WP_083561248.1">
    <property type="nucleotide sequence ID" value="NZ_AQQV01000002.1"/>
</dbReference>
<evidence type="ECO:0000256" key="8">
    <source>
        <dbReference type="HAMAP-Rule" id="MF_00277"/>
    </source>
</evidence>
<comment type="catalytic activity">
    <reaction evidence="7">
        <text>guanosine 3',5'-bis(diphosphate) + H2O = GDP + diphosphate + H(+)</text>
        <dbReference type="Rhea" id="RHEA:14253"/>
        <dbReference type="ChEBI" id="CHEBI:15377"/>
        <dbReference type="ChEBI" id="CHEBI:15378"/>
        <dbReference type="ChEBI" id="CHEBI:33019"/>
        <dbReference type="ChEBI" id="CHEBI:58189"/>
        <dbReference type="ChEBI" id="CHEBI:77828"/>
        <dbReference type="EC" id="3.1.7.2"/>
    </reaction>
</comment>
<dbReference type="SUPFAM" id="SSF55021">
    <property type="entry name" value="ACT-like"/>
    <property type="match status" value="2"/>
</dbReference>
<proteinExistence type="inferred from homology"/>
<dbReference type="InterPro" id="IPR013546">
    <property type="entry name" value="PII_UdlTrfase/GS_AdlTrfase"/>
</dbReference>
<evidence type="ECO:0000313" key="12">
    <source>
        <dbReference type="Proteomes" id="UP000192342"/>
    </source>
</evidence>
<dbReference type="GO" id="GO:0006808">
    <property type="term" value="P:regulation of nitrogen utilization"/>
    <property type="evidence" value="ECO:0007669"/>
    <property type="project" value="UniProtKB-UniRule"/>
</dbReference>
<reference evidence="11 12" key="1">
    <citation type="submission" date="2013-04" db="EMBL/GenBank/DDBJ databases">
        <title>Oceanococcus atlanticus 22II-S10r2 Genome Sequencing.</title>
        <authorList>
            <person name="Lai Q."/>
            <person name="Li G."/>
            <person name="Shao Z."/>
        </authorList>
    </citation>
    <scope>NUCLEOTIDE SEQUENCE [LARGE SCALE GENOMIC DNA]</scope>
    <source>
        <strain evidence="11 12">22II-S10r2</strain>
    </source>
</reference>
<dbReference type="PIRSF" id="PIRSF006288">
    <property type="entry name" value="PII_uridyltransf"/>
    <property type="match status" value="1"/>
</dbReference>
<comment type="similarity">
    <text evidence="8">Belongs to the GlnD family.</text>
</comment>
<dbReference type="EC" id="2.7.7.59" evidence="8"/>
<dbReference type="Pfam" id="PF01909">
    <property type="entry name" value="NTP_transf_2"/>
    <property type="match status" value="1"/>
</dbReference>
<dbReference type="SUPFAM" id="SSF81301">
    <property type="entry name" value="Nucleotidyltransferase"/>
    <property type="match status" value="1"/>
</dbReference>
<dbReference type="PROSITE" id="PS51671">
    <property type="entry name" value="ACT"/>
    <property type="match status" value="2"/>
</dbReference>
<evidence type="ECO:0000256" key="6">
    <source>
        <dbReference type="ARBA" id="ARBA00023268"/>
    </source>
</evidence>
<name>A0A1Y1SDP1_9GAMM</name>
<keyword evidence="1 8" id="KW-0808">Transferase</keyword>
<dbReference type="GO" id="GO:0008893">
    <property type="term" value="F:guanosine-3',5'-bis(diphosphate) 3'-diphosphatase activity"/>
    <property type="evidence" value="ECO:0007669"/>
    <property type="project" value="UniProtKB-EC"/>
</dbReference>
<dbReference type="CDD" id="cd00077">
    <property type="entry name" value="HDc"/>
    <property type="match status" value="1"/>
</dbReference>
<dbReference type="OrthoDB" id="9758038at2"/>
<feature type="region of interest" description="Uridylyltransferase" evidence="8">
    <location>
        <begin position="1"/>
        <end position="344"/>
    </location>
</feature>
<dbReference type="Gene3D" id="1.20.120.330">
    <property type="entry name" value="Nucleotidyltransferases domain 2"/>
    <property type="match status" value="1"/>
</dbReference>
<evidence type="ECO:0000256" key="5">
    <source>
        <dbReference type="ARBA" id="ARBA00022842"/>
    </source>
</evidence>
<dbReference type="InterPro" id="IPR043519">
    <property type="entry name" value="NT_sf"/>
</dbReference>
<comment type="caution">
    <text evidence="8">Lacks conserved residue(s) required for the propagation of feature annotation.</text>
</comment>
<feature type="domain" description="ACT" evidence="9">
    <location>
        <begin position="810"/>
        <end position="887"/>
    </location>
</feature>
<comment type="cofactor">
    <cofactor evidence="8">
        <name>Mg(2+)</name>
        <dbReference type="ChEBI" id="CHEBI:18420"/>
    </cofactor>
</comment>
<evidence type="ECO:0000313" key="11">
    <source>
        <dbReference type="EMBL" id="ORE87041.1"/>
    </source>
</evidence>
<evidence type="ECO:0000256" key="4">
    <source>
        <dbReference type="ARBA" id="ARBA00022801"/>
    </source>
</evidence>
<dbReference type="CDD" id="cd04899">
    <property type="entry name" value="ACT_ACR-UUR-like_2"/>
    <property type="match status" value="1"/>
</dbReference>
<evidence type="ECO:0000256" key="3">
    <source>
        <dbReference type="ARBA" id="ARBA00022737"/>
    </source>
</evidence>
<organism evidence="11 12">
    <name type="scientific">Oceanococcus atlanticus</name>
    <dbReference type="NCBI Taxonomy" id="1317117"/>
    <lineage>
        <taxon>Bacteria</taxon>
        <taxon>Pseudomonadati</taxon>
        <taxon>Pseudomonadota</taxon>
        <taxon>Gammaproteobacteria</taxon>
        <taxon>Chromatiales</taxon>
        <taxon>Oceanococcaceae</taxon>
        <taxon>Oceanococcus</taxon>
    </lineage>
</organism>
<dbReference type="PROSITE" id="PS51831">
    <property type="entry name" value="HD"/>
    <property type="match status" value="1"/>
</dbReference>
<evidence type="ECO:0000256" key="2">
    <source>
        <dbReference type="ARBA" id="ARBA00022695"/>
    </source>
</evidence>
<dbReference type="Pfam" id="PF01966">
    <property type="entry name" value="HD"/>
    <property type="match status" value="1"/>
</dbReference>
<dbReference type="STRING" id="1317117.ATO7_08377"/>
<accession>A0A1Y1SDP1</accession>
<comment type="caution">
    <text evidence="11">The sequence shown here is derived from an EMBL/GenBank/DDBJ whole genome shotgun (WGS) entry which is preliminary data.</text>
</comment>
<dbReference type="SUPFAM" id="SSF109604">
    <property type="entry name" value="HD-domain/PDEase-like"/>
    <property type="match status" value="1"/>
</dbReference>
<evidence type="ECO:0000259" key="9">
    <source>
        <dbReference type="PROSITE" id="PS51671"/>
    </source>
</evidence>
<dbReference type="CDD" id="cd05401">
    <property type="entry name" value="NT_GlnE_GlnD_like"/>
    <property type="match status" value="1"/>
</dbReference>
<dbReference type="HAMAP" id="MF_00277">
    <property type="entry name" value="PII_uridylyl_transf"/>
    <property type="match status" value="1"/>
</dbReference>
<keyword evidence="2 8" id="KW-0548">Nucleotidyltransferase</keyword>
<dbReference type="AlphaFoldDB" id="A0A1Y1SDP1"/>
<feature type="domain" description="HD" evidence="10">
    <location>
        <begin position="464"/>
        <end position="583"/>
    </location>
</feature>
<comment type="function">
    <text evidence="8">Modifies, by uridylylation and deuridylylation, the PII regulatory proteins (GlnB and homologs), in response to the nitrogen status of the cell that GlnD senses through the glutamine level. Under low glutamine levels, catalyzes the conversion of the PII proteins and UTP to PII-UMP and PPi, while under higher glutamine levels, GlnD hydrolyzes PII-UMP to PII and UMP (deuridylylation). Thus, controls uridylylation state and activity of the PII proteins, and plays an important role in the regulation of nitrogen metabolism.</text>
</comment>
<dbReference type="InterPro" id="IPR010043">
    <property type="entry name" value="UTase/UR"/>
</dbReference>
<dbReference type="InterPro" id="IPR003607">
    <property type="entry name" value="HD/PDEase_dom"/>
</dbReference>
<dbReference type="GO" id="GO:0008081">
    <property type="term" value="F:phosphoric diester hydrolase activity"/>
    <property type="evidence" value="ECO:0007669"/>
    <property type="project" value="UniProtKB-UniRule"/>
</dbReference>
<comment type="catalytic activity">
    <reaction evidence="8">
        <text>[protein-PII]-uridylyl-L-tyrosine + H2O = [protein-PII]-L-tyrosine + UMP + H(+)</text>
        <dbReference type="Rhea" id="RHEA:48600"/>
        <dbReference type="Rhea" id="RHEA-COMP:12147"/>
        <dbReference type="Rhea" id="RHEA-COMP:12148"/>
        <dbReference type="ChEBI" id="CHEBI:15377"/>
        <dbReference type="ChEBI" id="CHEBI:15378"/>
        <dbReference type="ChEBI" id="CHEBI:46858"/>
        <dbReference type="ChEBI" id="CHEBI:57865"/>
        <dbReference type="ChEBI" id="CHEBI:90602"/>
    </reaction>
</comment>
<dbReference type="CDD" id="cd04900">
    <property type="entry name" value="ACT_UUR-like_1"/>
    <property type="match status" value="1"/>
</dbReference>
<comment type="domain">
    <text evidence="8">Has four distinct domains: an N-terminal nucleotidyltransferase (NT) domain responsible for UTase activity, a central HD domain that encodes UR activity, and two C-terminal ACT domains that seem to have a role in glutamine sensing.</text>
</comment>
<evidence type="ECO:0000256" key="1">
    <source>
        <dbReference type="ARBA" id="ARBA00022679"/>
    </source>
</evidence>
<dbReference type="InterPro" id="IPR002912">
    <property type="entry name" value="ACT_dom"/>
</dbReference>
<sequence>MSAQLKPELAELSAAELSELLSHNPGDPIAWRQLLTEIRQAQSESFRNGTPASELITRYTAIVDQMLVTAWATLVPDDAPAALVAVGGYGRGELLPRSDIDLLVLYAEGQLEQIQSELGAFITFAWDMGLEVGHSVRSPAECASEAAADITVVTNLMESRLLTGREDLFTAMDQAIGPDNIWPDDQFFKAKMAEQLQRYKQYDDTAYKLEPNVKEGPGGLRDIQIIGWVTQRHYGTAGLEELHAQGLLKSNELSSLISGREFLWQVRFALHMLTNRAEDRLLFDHQLRVAELFGYQDKSHNLAVEQFMQMYYRTIKGLSALNDIFLQLMDEDIFHRKQRDEPQVLDDHFQLRHGFIECREANLFQQRPLALLEIFRTWANNEHLKIKGISADTLREIRRDRENIAEIRDSREARQLFMDMLRMERGVLHSLRRMNRYGILGRYIPAFGKIIGRMQYDLFHTLTVDEHTLFVVRNIRRLAVPEFRHEFPALSDLHDQLNKPELLYLAGLFHDIAKGREGDHSELGAQDAYDFCQSHGLSSQDSETVSWLVRYHLLMSLTAQRKDVSDPDVVNTFVKQVETLDRLNLLYLLTVCDIRATNPKLWNGFREGLLRSLYSSARRVLERGDPVGMTELIAETRQAARLMCLEYGLAEARIDSVWERFEDDYFLKHSAEEIAWHVQAIVNAPADQPSVLVRHFRDRGTAVLIYMKDAPKLFGITSSCLAQLGLSILDARIQSSLDDFVLDTFIVSEADGSEITDPNRRQEIGKTLGQTLSRAESPQPVARRVSQRARHFSTPVQIYFTVDSDKNQTLMELVADDRPGLLATVGVVFDELDVELRAAKIGTIGERAEDVFFLTDRQGRALTDPAVLHALREGVTEHINLLTDSTK</sequence>
<protein>
    <recommendedName>
        <fullName evidence="8">Bifunctional uridylyltransferase/uridylyl-removing enzyme</fullName>
        <shortName evidence="8">UTase/UR</shortName>
    </recommendedName>
    <alternativeName>
        <fullName evidence="8">Bifunctional [protein-PII] modification enzyme</fullName>
    </alternativeName>
    <alternativeName>
        <fullName evidence="8">Bifunctional nitrogen sensor protein</fullName>
    </alternativeName>
    <domain>
        <recommendedName>
            <fullName evidence="8">[Protein-PII] uridylyltransferase</fullName>
            <shortName evidence="8">PII uridylyltransferase</shortName>
            <shortName evidence="8">UTase</shortName>
            <ecNumber evidence="8">2.7.7.59</ecNumber>
        </recommendedName>
    </domain>
    <domain>
        <recommendedName>
            <fullName evidence="8">[Protein-PII]-UMP uridylyl-removing enzyme</fullName>
            <shortName evidence="8">UR</shortName>
            <ecNumber evidence="8">3.1.4.-</ecNumber>
        </recommendedName>
    </domain>
</protein>